<dbReference type="EC" id="3.4.19.3" evidence="9"/>
<evidence type="ECO:0000256" key="5">
    <source>
        <dbReference type="ARBA" id="ARBA00022490"/>
    </source>
</evidence>
<dbReference type="HAMAP" id="MF_00417">
    <property type="entry name" value="Pyrrolid_peptidase"/>
    <property type="match status" value="1"/>
</dbReference>
<dbReference type="AlphaFoldDB" id="A0A1H2PZZ0"/>
<sequence>MKVLVTGFDPFGGEKINPSIEAVKRLNDKIAGADIVKVEIPTVFYKSIRRLEKALDEEKPDIAICVGQAGGRSRISIERVAINISDGRIPDNEGNQPIDEVIFEEGDTAYFAKLPIKAMVKEMNKRNIPAEISNTAGTYVCNHLMYGLLYNIHKKYPNMKGGFIHIPFIPEQVIDKKGSPSMSLDLIVKGLTIAIETAIKYDEDIKEIGGEIH</sequence>
<comment type="catalytic activity">
    <reaction evidence="1 9 10">
        <text>Release of an N-terminal pyroglutamyl group from a polypeptide, the second amino acid generally not being Pro.</text>
        <dbReference type="EC" id="3.4.19.3"/>
    </reaction>
</comment>
<dbReference type="InterPro" id="IPR033693">
    <property type="entry name" value="PGPEP1_Glu_AS"/>
</dbReference>
<dbReference type="RefSeq" id="WP_093749621.1">
    <property type="nucleotide sequence ID" value="NZ_BSYN01000001.1"/>
</dbReference>
<dbReference type="PRINTS" id="PR00706">
    <property type="entry name" value="PYROGLUPTASE"/>
</dbReference>
<keyword evidence="6 9" id="KW-0645">Protease</keyword>
<evidence type="ECO:0000256" key="4">
    <source>
        <dbReference type="ARBA" id="ARBA00006641"/>
    </source>
</evidence>
<name>A0A1H2PZZ0_9FIRM</name>
<evidence type="ECO:0000256" key="6">
    <source>
        <dbReference type="ARBA" id="ARBA00022670"/>
    </source>
</evidence>
<accession>A0A1H2PZZ0</accession>
<dbReference type="Gene3D" id="3.40.630.20">
    <property type="entry name" value="Peptidase C15, pyroglutamyl peptidase I-like"/>
    <property type="match status" value="1"/>
</dbReference>
<dbReference type="FunFam" id="3.40.630.20:FF:000001">
    <property type="entry name" value="Pyrrolidone-carboxylate peptidase"/>
    <property type="match status" value="1"/>
</dbReference>
<dbReference type="PROSITE" id="PS01333">
    <property type="entry name" value="PYRASE_GLU"/>
    <property type="match status" value="1"/>
</dbReference>
<evidence type="ECO:0000313" key="13">
    <source>
        <dbReference type="Proteomes" id="UP000198828"/>
    </source>
</evidence>
<keyword evidence="8 9" id="KW-0788">Thiol protease</keyword>
<dbReference type="EMBL" id="FNNG01000001">
    <property type="protein sequence ID" value="SDW00411.1"/>
    <property type="molecule type" value="Genomic_DNA"/>
</dbReference>
<evidence type="ECO:0000256" key="10">
    <source>
        <dbReference type="PROSITE-ProRule" id="PRU10076"/>
    </source>
</evidence>
<feature type="active site" evidence="9">
    <location>
        <position position="165"/>
    </location>
</feature>
<keyword evidence="13" id="KW-1185">Reference proteome</keyword>
<dbReference type="NCBIfam" id="NF009676">
    <property type="entry name" value="PRK13197.1"/>
    <property type="match status" value="1"/>
</dbReference>
<comment type="function">
    <text evidence="2 9">Removes 5-oxoproline from various penultimate amino acid residues except L-proline.</text>
</comment>
<keyword evidence="5 9" id="KW-0963">Cytoplasm</keyword>
<dbReference type="Proteomes" id="UP000198828">
    <property type="component" value="Unassembled WGS sequence"/>
</dbReference>
<evidence type="ECO:0000256" key="8">
    <source>
        <dbReference type="ARBA" id="ARBA00022807"/>
    </source>
</evidence>
<comment type="similarity">
    <text evidence="4 9">Belongs to the peptidase C15 family.</text>
</comment>
<comment type="subcellular location">
    <subcellularLocation>
        <location evidence="3 9">Cytoplasm</location>
    </subcellularLocation>
</comment>
<dbReference type="Pfam" id="PF01470">
    <property type="entry name" value="Peptidase_C15"/>
    <property type="match status" value="1"/>
</dbReference>
<dbReference type="GO" id="GO:0016920">
    <property type="term" value="F:pyroglutamyl-peptidase activity"/>
    <property type="evidence" value="ECO:0007669"/>
    <property type="project" value="UniProtKB-UniRule"/>
</dbReference>
<proteinExistence type="inferred from homology"/>
<dbReference type="NCBIfam" id="TIGR00504">
    <property type="entry name" value="pyro_pdase"/>
    <property type="match status" value="1"/>
</dbReference>
<feature type="active site" evidence="9 10">
    <location>
        <position position="78"/>
    </location>
</feature>
<evidence type="ECO:0000256" key="1">
    <source>
        <dbReference type="ARBA" id="ARBA00001770"/>
    </source>
</evidence>
<dbReference type="InterPro" id="IPR036440">
    <property type="entry name" value="Peptidase_C15-like_sf"/>
</dbReference>
<protein>
    <recommendedName>
        <fullName evidence="9">Pyrrolidone-carboxylate peptidase</fullName>
        <ecNumber evidence="9">3.4.19.3</ecNumber>
    </recommendedName>
    <alternativeName>
        <fullName evidence="9">5-oxoprolyl-peptidase</fullName>
    </alternativeName>
    <alternativeName>
        <fullName evidence="9">Pyroglutamyl-peptidase I</fullName>
        <shortName evidence="9">PGP-I</shortName>
        <shortName evidence="9">Pyrase</shortName>
    </alternativeName>
</protein>
<dbReference type="PANTHER" id="PTHR23402:SF1">
    <property type="entry name" value="PYROGLUTAMYL-PEPTIDASE I"/>
    <property type="match status" value="1"/>
</dbReference>
<evidence type="ECO:0000313" key="12">
    <source>
        <dbReference type="EMBL" id="SDW00411.1"/>
    </source>
</evidence>
<feature type="active site" evidence="9 11">
    <location>
        <position position="141"/>
    </location>
</feature>
<dbReference type="PANTHER" id="PTHR23402">
    <property type="entry name" value="PROTEASE FAMILY C15 PYROGLUTAMYL-PEPTIDASE I-RELATED"/>
    <property type="match status" value="1"/>
</dbReference>
<dbReference type="SUPFAM" id="SSF53182">
    <property type="entry name" value="Pyrrolidone carboxyl peptidase (pyroglutamate aminopeptidase)"/>
    <property type="match status" value="1"/>
</dbReference>
<dbReference type="GO" id="GO:0006508">
    <property type="term" value="P:proteolysis"/>
    <property type="evidence" value="ECO:0007669"/>
    <property type="project" value="UniProtKB-KW"/>
</dbReference>
<dbReference type="CDD" id="cd00501">
    <property type="entry name" value="Peptidase_C15"/>
    <property type="match status" value="1"/>
</dbReference>
<keyword evidence="7 9" id="KW-0378">Hydrolase</keyword>
<dbReference type="InterPro" id="IPR029762">
    <property type="entry name" value="PGP-I_bact-type"/>
</dbReference>
<evidence type="ECO:0000256" key="11">
    <source>
        <dbReference type="PROSITE-ProRule" id="PRU10077"/>
    </source>
</evidence>
<dbReference type="GO" id="GO:0005829">
    <property type="term" value="C:cytosol"/>
    <property type="evidence" value="ECO:0007669"/>
    <property type="project" value="InterPro"/>
</dbReference>
<evidence type="ECO:0000256" key="2">
    <source>
        <dbReference type="ARBA" id="ARBA00002280"/>
    </source>
</evidence>
<evidence type="ECO:0000256" key="9">
    <source>
        <dbReference type="HAMAP-Rule" id="MF_00417"/>
    </source>
</evidence>
<dbReference type="PROSITE" id="PS01334">
    <property type="entry name" value="PYRASE_CYS"/>
    <property type="match status" value="1"/>
</dbReference>
<dbReference type="InterPro" id="IPR016125">
    <property type="entry name" value="Peptidase_C15-like"/>
</dbReference>
<reference evidence="12 13" key="1">
    <citation type="submission" date="2016-10" db="EMBL/GenBank/DDBJ databases">
        <authorList>
            <person name="de Groot N.N."/>
        </authorList>
    </citation>
    <scope>NUCLEOTIDE SEQUENCE [LARGE SCALE GENOMIC DNA]</scope>
    <source>
        <strain evidence="12 13">DSM 23310</strain>
    </source>
</reference>
<evidence type="ECO:0000256" key="3">
    <source>
        <dbReference type="ARBA" id="ARBA00004496"/>
    </source>
</evidence>
<gene>
    <name evidence="9" type="primary">pcp</name>
    <name evidence="12" type="ORF">SAMN05660923_00010</name>
</gene>
<dbReference type="InterPro" id="IPR000816">
    <property type="entry name" value="Peptidase_C15"/>
</dbReference>
<dbReference type="InterPro" id="IPR033694">
    <property type="entry name" value="PGPEP1_Cys_AS"/>
</dbReference>
<evidence type="ECO:0000256" key="7">
    <source>
        <dbReference type="ARBA" id="ARBA00022801"/>
    </source>
</evidence>
<comment type="subunit">
    <text evidence="9">Homotetramer.</text>
</comment>
<dbReference type="PIRSF" id="PIRSF015592">
    <property type="entry name" value="Prld-crbxl_pptds"/>
    <property type="match status" value="1"/>
</dbReference>
<dbReference type="OrthoDB" id="9779738at2"/>
<organism evidence="12 13">
    <name type="scientific">Tepidimicrobium xylanilyticum</name>
    <dbReference type="NCBI Taxonomy" id="1123352"/>
    <lineage>
        <taxon>Bacteria</taxon>
        <taxon>Bacillati</taxon>
        <taxon>Bacillota</taxon>
        <taxon>Tissierellia</taxon>
        <taxon>Tissierellales</taxon>
        <taxon>Tepidimicrobiaceae</taxon>
        <taxon>Tepidimicrobium</taxon>
    </lineage>
</organism>